<dbReference type="EMBL" id="JAZBJZ010000170">
    <property type="protein sequence ID" value="MEE3719776.1"/>
    <property type="molecule type" value="Genomic_DNA"/>
</dbReference>
<dbReference type="Proteomes" id="UP001333818">
    <property type="component" value="Unassembled WGS sequence"/>
</dbReference>
<dbReference type="InterPro" id="IPR016181">
    <property type="entry name" value="Acyl_CoA_acyltransferase"/>
</dbReference>
<sequence>MIKLEGLPYVEITTDPDNYPSRRVIEANGGILVEEFIKAAAYGGSTSLRYRIFTNNIQPQALDALGI</sequence>
<accession>A0AAW9Q9X1</accession>
<evidence type="ECO:0000313" key="1">
    <source>
        <dbReference type="EMBL" id="MEE3719776.1"/>
    </source>
</evidence>
<name>A0AAW9Q9X1_9CYAN</name>
<evidence type="ECO:0000313" key="2">
    <source>
        <dbReference type="Proteomes" id="UP001333818"/>
    </source>
</evidence>
<organism evidence="1 2">
    <name type="scientific">Tumidithrix elongata BACA0141</name>
    <dbReference type="NCBI Taxonomy" id="2716417"/>
    <lineage>
        <taxon>Bacteria</taxon>
        <taxon>Bacillati</taxon>
        <taxon>Cyanobacteriota</taxon>
        <taxon>Cyanophyceae</taxon>
        <taxon>Pseudanabaenales</taxon>
        <taxon>Pseudanabaenaceae</taxon>
        <taxon>Tumidithrix</taxon>
        <taxon>Tumidithrix elongata</taxon>
    </lineage>
</organism>
<comment type="caution">
    <text evidence="1">The sequence shown here is derived from an EMBL/GenBank/DDBJ whole genome shotgun (WGS) entry which is preliminary data.</text>
</comment>
<dbReference type="SUPFAM" id="SSF55729">
    <property type="entry name" value="Acyl-CoA N-acyltransferases (Nat)"/>
    <property type="match status" value="1"/>
</dbReference>
<proteinExistence type="predicted"/>
<protein>
    <submittedName>
        <fullName evidence="1">Uncharacterized protein</fullName>
    </submittedName>
</protein>
<keyword evidence="2" id="KW-1185">Reference proteome</keyword>
<dbReference type="AlphaFoldDB" id="A0AAW9Q9X1"/>
<gene>
    <name evidence="1" type="ORF">V2H45_23825</name>
</gene>
<dbReference type="RefSeq" id="WP_330486213.1">
    <property type="nucleotide sequence ID" value="NZ_JAZBJZ010000170.1"/>
</dbReference>
<reference evidence="1" key="1">
    <citation type="submission" date="2024-01" db="EMBL/GenBank/DDBJ databases">
        <title>Bank of Algae and Cyanobacteria of the Azores (BACA) strain genomes.</title>
        <authorList>
            <person name="Luz R."/>
            <person name="Cordeiro R."/>
            <person name="Fonseca A."/>
            <person name="Goncalves V."/>
        </authorList>
    </citation>
    <scope>NUCLEOTIDE SEQUENCE</scope>
    <source>
        <strain evidence="1">BACA0141</strain>
    </source>
</reference>